<accession>A0A2U7PIG5</accession>
<evidence type="ECO:0000313" key="2">
    <source>
        <dbReference type="EMBL" id="ASV43929.1"/>
    </source>
</evidence>
<dbReference type="EMBL" id="MF098557">
    <property type="protein sequence ID" value="ASV43929.1"/>
    <property type="molecule type" value="Genomic_DNA"/>
</dbReference>
<evidence type="ECO:0000256" key="1">
    <source>
        <dbReference type="SAM" id="MobiDB-lite"/>
    </source>
</evidence>
<name>A0A2U7PIG5_9VIRU</name>
<sequence>MQENSANDFDLDLVFDDGTSAQEAPAAQEAAEPASDPRLEFLEALDKFRNNPYGQQMLAGLGNLVSQNGTPAPAAPAAPQVNPIDAEIERLEKQIEEYTQNGQPIPADLAKTYYMKLGAKGALESLAPTIQKTQVVAQLDYYVNEAKEAMRRASSDPRYPTYNPLFPKYEADFERELRQRIQANPSIASDPNSLAAAAREASRVALADYVTRSVTKRGTPPQDPATGRFIPQKSGRPRYEVPQNVYGLTAENIERYGLNQDHWQMDIREWEKAGRR</sequence>
<proteinExistence type="predicted"/>
<feature type="region of interest" description="Disordered" evidence="1">
    <location>
        <begin position="1"/>
        <end position="37"/>
    </location>
</feature>
<organism evidence="2">
    <name type="scientific">Hot spring virus BHS2</name>
    <dbReference type="NCBI Taxonomy" id="2024352"/>
    <lineage>
        <taxon>Viruses</taxon>
    </lineage>
</organism>
<feature type="compositionally biased region" description="Low complexity" evidence="1">
    <location>
        <begin position="21"/>
        <end position="34"/>
    </location>
</feature>
<reference evidence="2" key="1">
    <citation type="submission" date="2017-05" db="EMBL/GenBank/DDBJ databases">
        <title>The virome of a scalding spring: bacteriophages and archaeal viruses share the pool.</title>
        <authorList>
            <person name="Zablocki O.D.J."/>
            <person name="van Zyl L.J."/>
            <person name="Kirby B."/>
            <person name="Trindade M.I."/>
        </authorList>
    </citation>
    <scope>NUCLEOTIDE SEQUENCE</scope>
</reference>
<protein>
    <submittedName>
        <fullName evidence="2">Uncharacterized protein</fullName>
    </submittedName>
</protein>
<feature type="region of interest" description="Disordered" evidence="1">
    <location>
        <begin position="215"/>
        <end position="236"/>
    </location>
</feature>